<dbReference type="EMBL" id="JAAVTX010000004">
    <property type="protein sequence ID" value="NKE46067.1"/>
    <property type="molecule type" value="Genomic_DNA"/>
</dbReference>
<evidence type="ECO:0008006" key="3">
    <source>
        <dbReference type="Google" id="ProtNLM"/>
    </source>
</evidence>
<comment type="caution">
    <text evidence="1">The sequence shown here is derived from an EMBL/GenBank/DDBJ whole genome shotgun (WGS) entry which is preliminary data.</text>
</comment>
<proteinExistence type="predicted"/>
<dbReference type="Proteomes" id="UP000765160">
    <property type="component" value="Unassembled WGS sequence"/>
</dbReference>
<gene>
    <name evidence="1" type="ORF">HB662_14870</name>
</gene>
<protein>
    <recommendedName>
        <fullName evidence="3">Recombinase domain-containing protein</fullName>
    </recommendedName>
</protein>
<organism evidence="1 2">
    <name type="scientific">Falsiroseomonas frigidaquae</name>
    <dbReference type="NCBI Taxonomy" id="487318"/>
    <lineage>
        <taxon>Bacteria</taxon>
        <taxon>Pseudomonadati</taxon>
        <taxon>Pseudomonadota</taxon>
        <taxon>Alphaproteobacteria</taxon>
        <taxon>Acetobacterales</taxon>
        <taxon>Roseomonadaceae</taxon>
        <taxon>Falsiroseomonas</taxon>
    </lineage>
</organism>
<evidence type="ECO:0000313" key="1">
    <source>
        <dbReference type="EMBL" id="NKE46067.1"/>
    </source>
</evidence>
<sequence length="57" mass="6324">MDAVGTGRRRRSLREAAALLNREGVPTRRGGQWWPEGVRRALAEAERARVVLIGALD</sequence>
<keyword evidence="2" id="KW-1185">Reference proteome</keyword>
<dbReference type="RefSeq" id="WP_168050581.1">
    <property type="nucleotide sequence ID" value="NZ_JAATJR010000004.1"/>
</dbReference>
<reference evidence="1 2" key="1">
    <citation type="submission" date="2020-03" db="EMBL/GenBank/DDBJ databases">
        <title>Roseomonas selenitidurans sp. nov. isolated from soil.</title>
        <authorList>
            <person name="Liu H."/>
        </authorList>
    </citation>
    <scope>NUCLEOTIDE SEQUENCE [LARGE SCALE GENOMIC DNA]</scope>
    <source>
        <strain evidence="1 2">JCM 15073</strain>
    </source>
</reference>
<accession>A0ABX1F139</accession>
<evidence type="ECO:0000313" key="2">
    <source>
        <dbReference type="Proteomes" id="UP000765160"/>
    </source>
</evidence>
<name>A0ABX1F139_9PROT</name>